<evidence type="ECO:0008006" key="3">
    <source>
        <dbReference type="Google" id="ProtNLM"/>
    </source>
</evidence>
<sequence length="144" mass="17466">MKYKKTIKIDAPVEKVFSFCASPYGFEKHFPHRVRWINKHEEWNIGSIIEFKFRFFLVWMYWKTEITVYEENKFFADIMKVGFPYKCFNHYHFFEPVGNQTIYTDQIEFSLGFGNLIDRTVGKMIIGSIFTKRHKNLKKCLCKY</sequence>
<accession>A0A8J6ZYW4</accession>
<dbReference type="EMBL" id="JADEXS010000273">
    <property type="protein sequence ID" value="MBE9024475.1"/>
    <property type="molecule type" value="Genomic_DNA"/>
</dbReference>
<dbReference type="AlphaFoldDB" id="A0A8J6ZYW4"/>
<evidence type="ECO:0000313" key="1">
    <source>
        <dbReference type="EMBL" id="MBE9024475.1"/>
    </source>
</evidence>
<dbReference type="RefSeq" id="WP_190900615.1">
    <property type="nucleotide sequence ID" value="NZ_JADEXS020000002.1"/>
</dbReference>
<proteinExistence type="predicted"/>
<gene>
    <name evidence="1" type="ORF">IQ276_19210</name>
</gene>
<keyword evidence="2" id="KW-1185">Reference proteome</keyword>
<dbReference type="Proteomes" id="UP000622533">
    <property type="component" value="Unassembled WGS sequence"/>
</dbReference>
<dbReference type="Gene3D" id="3.30.530.20">
    <property type="match status" value="1"/>
</dbReference>
<dbReference type="SUPFAM" id="SSF55961">
    <property type="entry name" value="Bet v1-like"/>
    <property type="match status" value="1"/>
</dbReference>
<organism evidence="1 2">
    <name type="scientific">Desmonostoc muscorum LEGE 12446</name>
    <dbReference type="NCBI Taxonomy" id="1828758"/>
    <lineage>
        <taxon>Bacteria</taxon>
        <taxon>Bacillati</taxon>
        <taxon>Cyanobacteriota</taxon>
        <taxon>Cyanophyceae</taxon>
        <taxon>Nostocales</taxon>
        <taxon>Nostocaceae</taxon>
        <taxon>Desmonostoc</taxon>
    </lineage>
</organism>
<evidence type="ECO:0000313" key="2">
    <source>
        <dbReference type="Proteomes" id="UP000622533"/>
    </source>
</evidence>
<comment type="caution">
    <text evidence="1">The sequence shown here is derived from an EMBL/GenBank/DDBJ whole genome shotgun (WGS) entry which is preliminary data.</text>
</comment>
<reference evidence="1" key="1">
    <citation type="submission" date="2020-10" db="EMBL/GenBank/DDBJ databases">
        <authorList>
            <person name="Castelo-Branco R."/>
            <person name="Eusebio N."/>
            <person name="Adriana R."/>
            <person name="Vieira A."/>
            <person name="Brugerolle De Fraissinette N."/>
            <person name="Rezende De Castro R."/>
            <person name="Schneider M.P."/>
            <person name="Vasconcelos V."/>
            <person name="Leao P.N."/>
        </authorList>
    </citation>
    <scope>NUCLEOTIDE SEQUENCE</scope>
    <source>
        <strain evidence="1">LEGE 12446</strain>
    </source>
</reference>
<dbReference type="InterPro" id="IPR023393">
    <property type="entry name" value="START-like_dom_sf"/>
</dbReference>
<protein>
    <recommendedName>
        <fullName evidence="3">CDP-paratose 2-epimerase</fullName>
    </recommendedName>
</protein>
<name>A0A8J6ZYW4_DESMC</name>